<organism evidence="1">
    <name type="scientific">marine sediment metagenome</name>
    <dbReference type="NCBI Taxonomy" id="412755"/>
    <lineage>
        <taxon>unclassified sequences</taxon>
        <taxon>metagenomes</taxon>
        <taxon>ecological metagenomes</taxon>
    </lineage>
</organism>
<sequence>MRFSWVIEVTTDHTVTNKKVETLYVAHGILTHVSVIDPPGCSGLVHCVIRHREHQIFPSTERMSLSGDTFPIEWDDYYELYHEPYFLKAELWGVSCRYNHNVWIDIVILPRRALAPPSITEAIRGAFGMMLPKRIPVTEE</sequence>
<comment type="caution">
    <text evidence="1">The sequence shown here is derived from an EMBL/GenBank/DDBJ whole genome shotgun (WGS) entry which is preliminary data.</text>
</comment>
<proteinExistence type="predicted"/>
<reference evidence="1" key="1">
    <citation type="journal article" date="2014" name="Front. Microbiol.">
        <title>High frequency of phylogenetically diverse reductive dehalogenase-homologous genes in deep subseafloor sedimentary metagenomes.</title>
        <authorList>
            <person name="Kawai M."/>
            <person name="Futagami T."/>
            <person name="Toyoda A."/>
            <person name="Takaki Y."/>
            <person name="Nishi S."/>
            <person name="Hori S."/>
            <person name="Arai W."/>
            <person name="Tsubouchi T."/>
            <person name="Morono Y."/>
            <person name="Uchiyama I."/>
            <person name="Ito T."/>
            <person name="Fujiyama A."/>
            <person name="Inagaki F."/>
            <person name="Takami H."/>
        </authorList>
    </citation>
    <scope>NUCLEOTIDE SEQUENCE</scope>
    <source>
        <strain evidence="1">Expedition CK06-06</strain>
    </source>
</reference>
<gene>
    <name evidence="1" type="ORF">S12H4_54908</name>
</gene>
<evidence type="ECO:0000313" key="1">
    <source>
        <dbReference type="EMBL" id="GAJ18202.1"/>
    </source>
</evidence>
<accession>X1VI11</accession>
<name>X1VI11_9ZZZZ</name>
<protein>
    <submittedName>
        <fullName evidence="1">Uncharacterized protein</fullName>
    </submittedName>
</protein>
<dbReference type="EMBL" id="BARW01035155">
    <property type="protein sequence ID" value="GAJ18202.1"/>
    <property type="molecule type" value="Genomic_DNA"/>
</dbReference>
<dbReference type="AlphaFoldDB" id="X1VI11"/>